<protein>
    <submittedName>
        <fullName evidence="2">Amidohydrolase</fullName>
    </submittedName>
</protein>
<dbReference type="Gene3D" id="2.30.40.10">
    <property type="entry name" value="Urease, subunit C, domain 1"/>
    <property type="match status" value="1"/>
</dbReference>
<dbReference type="RefSeq" id="WP_085756764.1">
    <property type="nucleotide sequence ID" value="NZ_CP019343.1"/>
</dbReference>
<dbReference type="Proteomes" id="UP000193450">
    <property type="component" value="Chromosome"/>
</dbReference>
<evidence type="ECO:0000259" key="1">
    <source>
        <dbReference type="Pfam" id="PF07969"/>
    </source>
</evidence>
<accession>A0A1X9NCH8</accession>
<feature type="domain" description="Amidohydrolase 3" evidence="1">
    <location>
        <begin position="84"/>
        <end position="574"/>
    </location>
</feature>
<dbReference type="EMBL" id="CP019343">
    <property type="protein sequence ID" value="ARN72677.1"/>
    <property type="molecule type" value="Genomic_DNA"/>
</dbReference>
<keyword evidence="2" id="KW-0378">Hydrolase</keyword>
<dbReference type="PANTHER" id="PTHR22642">
    <property type="entry name" value="IMIDAZOLONEPROPIONASE"/>
    <property type="match status" value="1"/>
</dbReference>
<dbReference type="PANTHER" id="PTHR22642:SF2">
    <property type="entry name" value="PROTEIN LONG AFTER FAR-RED 3"/>
    <property type="match status" value="1"/>
</dbReference>
<reference evidence="2 3" key="1">
    <citation type="submission" date="2016-11" db="EMBL/GenBank/DDBJ databases">
        <title>Trade-off between light-utilization and light-protection in marine flavobacteria.</title>
        <authorList>
            <person name="Kumagai Y."/>
        </authorList>
    </citation>
    <scope>NUCLEOTIDE SEQUENCE [LARGE SCALE GENOMIC DNA]</scope>
    <source>
        <strain evidence="2 3">NBRC 107125</strain>
    </source>
</reference>
<dbReference type="GO" id="GO:0016810">
    <property type="term" value="F:hydrolase activity, acting on carbon-nitrogen (but not peptide) bonds"/>
    <property type="evidence" value="ECO:0007669"/>
    <property type="project" value="InterPro"/>
</dbReference>
<dbReference type="PROSITE" id="PS51257">
    <property type="entry name" value="PROKAR_LIPOPROTEIN"/>
    <property type="match status" value="1"/>
</dbReference>
<evidence type="ECO:0000313" key="2">
    <source>
        <dbReference type="EMBL" id="ARN72677.1"/>
    </source>
</evidence>
<dbReference type="OrthoDB" id="5734927at2"/>
<dbReference type="InterPro" id="IPR032466">
    <property type="entry name" value="Metal_Hydrolase"/>
</dbReference>
<proteinExistence type="predicted"/>
<organism evidence="2 3">
    <name type="scientific">Oceanicoccus sagamiensis</name>
    <dbReference type="NCBI Taxonomy" id="716816"/>
    <lineage>
        <taxon>Bacteria</taxon>
        <taxon>Pseudomonadati</taxon>
        <taxon>Pseudomonadota</taxon>
        <taxon>Gammaproteobacteria</taxon>
        <taxon>Cellvibrionales</taxon>
        <taxon>Spongiibacteraceae</taxon>
        <taxon>Oceanicoccus</taxon>
    </lineage>
</organism>
<sequence>MKPINLLVVLLVLGLGVLLQSCNSDKPSDIKAKADHLYTGATIFTSNPEAPWAQAMAVKGDRILFTGAREEADDFIHANTTIHNLNNQLILPGFIDAHAHPGSIALNNQLISLPEAESLTAQMADIAELLETHADLPVIYAIGWENNFFGIEGPDRKVLDQLDASRPILIFDSTMHSLWVNSKALDMSGIGDNPEDPVPNFSYYQRDKNGQLTGYITESAASLFLTRFFTMGNKETAVLQSFLNYLSERGVTTLFDAGNFGLDDEVYQAVSQLEQQGLLPLRYHGSYTLYLPQQLPTAIAELKRLGERYNSEKIRIDTLKIFYDGVIETRTAHLLEDYIDTPGNRGESLFSEQALYQLLLELDQERINVHIHALGDQSSNTVLNAVEQARNTLGRPLAIQVTITHLHIVDPADFKRYQALEVIANFTPAWHGYDDAYYAEALGERAYHPYPAGALLEQGATINFSSDVYFPSEWEDGSASPFMGIQVGHTRQYSWDKPDSKPSGPVTEQLSLETMVQGYTLNGAKQLSRQNSLGSLQAGKKADFIVLEKNLFTMDKYAIHQVLPKAVVVDGQLIHGTL</sequence>
<dbReference type="KEGG" id="osg:BST96_00240"/>
<dbReference type="Pfam" id="PF07969">
    <property type="entry name" value="Amidohydro_3"/>
    <property type="match status" value="1"/>
</dbReference>
<evidence type="ECO:0000313" key="3">
    <source>
        <dbReference type="Proteomes" id="UP000193450"/>
    </source>
</evidence>
<gene>
    <name evidence="2" type="ORF">BST96_00240</name>
</gene>
<dbReference type="Gene3D" id="3.20.20.140">
    <property type="entry name" value="Metal-dependent hydrolases"/>
    <property type="match status" value="1"/>
</dbReference>
<dbReference type="AlphaFoldDB" id="A0A1X9NCH8"/>
<dbReference type="CDD" id="cd01300">
    <property type="entry name" value="YtcJ_like"/>
    <property type="match status" value="1"/>
</dbReference>
<name>A0A1X9NCH8_9GAMM</name>
<dbReference type="InterPro" id="IPR011059">
    <property type="entry name" value="Metal-dep_hydrolase_composite"/>
</dbReference>
<dbReference type="InterPro" id="IPR033932">
    <property type="entry name" value="YtcJ-like"/>
</dbReference>
<dbReference type="STRING" id="716816.BST96_00240"/>
<keyword evidence="3" id="KW-1185">Reference proteome</keyword>
<dbReference type="SUPFAM" id="SSF51338">
    <property type="entry name" value="Composite domain of metallo-dependent hydrolases"/>
    <property type="match status" value="1"/>
</dbReference>
<dbReference type="Gene3D" id="3.10.310.70">
    <property type="match status" value="1"/>
</dbReference>
<dbReference type="SUPFAM" id="SSF51556">
    <property type="entry name" value="Metallo-dependent hydrolases"/>
    <property type="match status" value="1"/>
</dbReference>
<dbReference type="InterPro" id="IPR013108">
    <property type="entry name" value="Amidohydro_3"/>
</dbReference>